<dbReference type="EMBL" id="JBFOLJ010000002">
    <property type="protein sequence ID" value="KAL2551844.1"/>
    <property type="molecule type" value="Genomic_DNA"/>
</dbReference>
<sequence length="114" mass="13125">MVKSKGQSVNIELEIGINSKKSKRKSSISGNRTKRSKNSVQEDFEELKNVRNDGEFISNPDKRLPGKVLVSYSYDVIYDIRGKLNDVQQEIFRQSPFSTMYSTDSTLEYLDICY</sequence>
<comment type="caution">
    <text evidence="2">The sequence shown here is derived from an EMBL/GenBank/DDBJ whole genome shotgun (WGS) entry which is preliminary data.</text>
</comment>
<accession>A0ABD1WQA7</accession>
<keyword evidence="3" id="KW-1185">Reference proteome</keyword>
<feature type="compositionally biased region" description="Basic residues" evidence="1">
    <location>
        <begin position="20"/>
        <end position="37"/>
    </location>
</feature>
<evidence type="ECO:0000313" key="2">
    <source>
        <dbReference type="EMBL" id="KAL2551844.1"/>
    </source>
</evidence>
<reference evidence="3" key="1">
    <citation type="submission" date="2024-07" db="EMBL/GenBank/DDBJ databases">
        <title>Two chromosome-level genome assemblies of Korean endemic species Abeliophyllum distichum and Forsythia ovata (Oleaceae).</title>
        <authorList>
            <person name="Jang H."/>
        </authorList>
    </citation>
    <scope>NUCLEOTIDE SEQUENCE [LARGE SCALE GENOMIC DNA]</scope>
</reference>
<feature type="region of interest" description="Disordered" evidence="1">
    <location>
        <begin position="20"/>
        <end position="41"/>
    </location>
</feature>
<gene>
    <name evidence="2" type="ORF">Fot_05463</name>
</gene>
<organism evidence="2 3">
    <name type="scientific">Forsythia ovata</name>
    <dbReference type="NCBI Taxonomy" id="205694"/>
    <lineage>
        <taxon>Eukaryota</taxon>
        <taxon>Viridiplantae</taxon>
        <taxon>Streptophyta</taxon>
        <taxon>Embryophyta</taxon>
        <taxon>Tracheophyta</taxon>
        <taxon>Spermatophyta</taxon>
        <taxon>Magnoliopsida</taxon>
        <taxon>eudicotyledons</taxon>
        <taxon>Gunneridae</taxon>
        <taxon>Pentapetalae</taxon>
        <taxon>asterids</taxon>
        <taxon>lamiids</taxon>
        <taxon>Lamiales</taxon>
        <taxon>Oleaceae</taxon>
        <taxon>Forsythieae</taxon>
        <taxon>Forsythia</taxon>
    </lineage>
</organism>
<protein>
    <submittedName>
        <fullName evidence="2">Uncharacterized protein</fullName>
    </submittedName>
</protein>
<evidence type="ECO:0000313" key="3">
    <source>
        <dbReference type="Proteomes" id="UP001604277"/>
    </source>
</evidence>
<dbReference type="AlphaFoldDB" id="A0ABD1WQA7"/>
<dbReference type="Proteomes" id="UP001604277">
    <property type="component" value="Unassembled WGS sequence"/>
</dbReference>
<name>A0ABD1WQA7_9LAMI</name>
<evidence type="ECO:0000256" key="1">
    <source>
        <dbReference type="SAM" id="MobiDB-lite"/>
    </source>
</evidence>
<proteinExistence type="predicted"/>